<name>A0A507BMR3_9PEZI</name>
<protein>
    <submittedName>
        <fullName evidence="1">Uncharacterized protein</fullName>
    </submittedName>
</protein>
<gene>
    <name evidence="1" type="ORF">E0L32_011896</name>
</gene>
<evidence type="ECO:0000313" key="1">
    <source>
        <dbReference type="EMBL" id="TPX18030.1"/>
    </source>
</evidence>
<dbReference type="EMBL" id="SKBQ01000123">
    <property type="protein sequence ID" value="TPX18030.1"/>
    <property type="molecule type" value="Genomic_DNA"/>
</dbReference>
<dbReference type="Gene3D" id="3.30.420.40">
    <property type="match status" value="1"/>
</dbReference>
<organism evidence="1 2">
    <name type="scientific">Thyridium curvatum</name>
    <dbReference type="NCBI Taxonomy" id="1093900"/>
    <lineage>
        <taxon>Eukaryota</taxon>
        <taxon>Fungi</taxon>
        <taxon>Dikarya</taxon>
        <taxon>Ascomycota</taxon>
        <taxon>Pezizomycotina</taxon>
        <taxon>Sordariomycetes</taxon>
        <taxon>Sordariomycetidae</taxon>
        <taxon>Thyridiales</taxon>
        <taxon>Thyridiaceae</taxon>
        <taxon>Thyridium</taxon>
    </lineage>
</organism>
<reference evidence="1 2" key="1">
    <citation type="submission" date="2019-06" db="EMBL/GenBank/DDBJ databases">
        <title>Draft genome sequence of the filamentous fungus Phialemoniopsis curvata isolated from diesel fuel.</title>
        <authorList>
            <person name="Varaljay V.A."/>
            <person name="Lyon W.J."/>
            <person name="Crouch A.L."/>
            <person name="Drake C.E."/>
            <person name="Hollomon J.M."/>
            <person name="Nadeau L.J."/>
            <person name="Nunn H.S."/>
            <person name="Stevenson B.S."/>
            <person name="Bojanowski C.L."/>
            <person name="Crookes-Goodson W.J."/>
        </authorList>
    </citation>
    <scope>NUCLEOTIDE SEQUENCE [LARGE SCALE GENOMIC DNA]</scope>
    <source>
        <strain evidence="1 2">D216</strain>
    </source>
</reference>
<dbReference type="Proteomes" id="UP000319257">
    <property type="component" value="Unassembled WGS sequence"/>
</dbReference>
<accession>A0A507BMR3</accession>
<dbReference type="CDD" id="cd10170">
    <property type="entry name" value="ASKHA_NBD_HSP70"/>
    <property type="match status" value="1"/>
</dbReference>
<dbReference type="PANTHER" id="PTHR14187:SF5">
    <property type="entry name" value="HEAT SHOCK 70 KDA PROTEIN 12A"/>
    <property type="match status" value="1"/>
</dbReference>
<proteinExistence type="predicted"/>
<dbReference type="AlphaFoldDB" id="A0A507BMR3"/>
<dbReference type="GeneID" id="41979343"/>
<dbReference type="RefSeq" id="XP_030999741.1">
    <property type="nucleotide sequence ID" value="XM_031134676.1"/>
</dbReference>
<keyword evidence="2" id="KW-1185">Reference proteome</keyword>
<comment type="caution">
    <text evidence="1">The sequence shown here is derived from an EMBL/GenBank/DDBJ whole genome shotgun (WGS) entry which is preliminary data.</text>
</comment>
<sequence length="404" mass="44997">MNPSSCGECEIQVVAFGLDFGDTHSGVAMETKPACKRHVTAAGYQSVTHVPKFRTVLHFDAEEDKLTFVPPGKSPPANTKELSLQCLKHHLMCSGRAGTLLDDPDLLKHVERASNFPRSRFTSSEKVGIFLRGMWEIALQQQASLGLSANTKVRRLAIITYPALWDNDETGTLQRFEDAVEYAGIFKDAYDVVFCSEHQAASNSIARDYGQLWPRMVEDGQPVIMVDCGGITIDAGVYIYQRDSRNISLLKAYSVLTGPKAADVAFGIRLDAKLKKKGVDLNDISQREKAPALRFWDSKKEVFGIGEIEGACFNIAEHTIHFHSDEFILIFRSASNRVSEMIVELCKEVEAVDHKPIVFFTGGTLCGTYVQWMVELDINQKLGDRRPKLVFGEAGQMREKPFPS</sequence>
<evidence type="ECO:0000313" key="2">
    <source>
        <dbReference type="Proteomes" id="UP000319257"/>
    </source>
</evidence>
<dbReference type="InParanoid" id="A0A507BMR3"/>
<dbReference type="OrthoDB" id="5141986at2759"/>
<dbReference type="PANTHER" id="PTHR14187">
    <property type="entry name" value="ALPHA KINASE/ELONGATION FACTOR 2 KINASE"/>
    <property type="match status" value="1"/>
</dbReference>